<feature type="transmembrane region" description="Helical" evidence="8">
    <location>
        <begin position="437"/>
        <end position="458"/>
    </location>
</feature>
<protein>
    <submittedName>
        <fullName evidence="10">Multisubunit potassium/proton antiporter, PhaD subunit</fullName>
    </submittedName>
</protein>
<feature type="transmembrane region" description="Helical" evidence="8">
    <location>
        <begin position="34"/>
        <end position="54"/>
    </location>
</feature>
<keyword evidence="5 8" id="KW-1133">Transmembrane helix</keyword>
<evidence type="ECO:0000256" key="2">
    <source>
        <dbReference type="ARBA" id="ARBA00005346"/>
    </source>
</evidence>
<dbReference type="RefSeq" id="WP_092590698.1">
    <property type="nucleotide sequence ID" value="NZ_FMXN01000001.1"/>
</dbReference>
<feature type="transmembrane region" description="Helical" evidence="8">
    <location>
        <begin position="388"/>
        <end position="411"/>
    </location>
</feature>
<feature type="transmembrane region" description="Helical" evidence="8">
    <location>
        <begin position="85"/>
        <end position="104"/>
    </location>
</feature>
<dbReference type="OrthoDB" id="9768329at2"/>
<feature type="transmembrane region" description="Helical" evidence="8">
    <location>
        <begin position="282"/>
        <end position="303"/>
    </location>
</feature>
<evidence type="ECO:0000259" key="9">
    <source>
        <dbReference type="Pfam" id="PF00361"/>
    </source>
</evidence>
<evidence type="ECO:0000256" key="5">
    <source>
        <dbReference type="ARBA" id="ARBA00022989"/>
    </source>
</evidence>
<name>A0A1G6A4V3_9GAMM</name>
<feature type="transmembrane region" description="Helical" evidence="8">
    <location>
        <begin position="310"/>
        <end position="331"/>
    </location>
</feature>
<dbReference type="Pfam" id="PF00361">
    <property type="entry name" value="Proton_antipo_M"/>
    <property type="match status" value="1"/>
</dbReference>
<accession>A0A1G6A4V3</accession>
<dbReference type="PRINTS" id="PR01434">
    <property type="entry name" value="NADHDHGNASE5"/>
</dbReference>
<dbReference type="STRING" id="1159017.SAMN02927930_00136"/>
<reference evidence="11" key="1">
    <citation type="submission" date="2016-10" db="EMBL/GenBank/DDBJ databases">
        <authorList>
            <person name="Varghese N."/>
            <person name="Submissions S."/>
        </authorList>
    </citation>
    <scope>NUCLEOTIDE SEQUENCE [LARGE SCALE GENOMIC DNA]</scope>
    <source>
        <strain evidence="11">CGMCC 1.10824</strain>
    </source>
</reference>
<keyword evidence="4 7" id="KW-0812">Transmembrane</keyword>
<comment type="subcellular location">
    <subcellularLocation>
        <location evidence="1">Cell membrane</location>
        <topology evidence="1">Multi-pass membrane protein</topology>
    </subcellularLocation>
    <subcellularLocation>
        <location evidence="7">Membrane</location>
        <topology evidence="7">Multi-pass membrane protein</topology>
    </subcellularLocation>
</comment>
<dbReference type="Proteomes" id="UP000199626">
    <property type="component" value="Unassembled WGS sequence"/>
</dbReference>
<feature type="transmembrane region" description="Helical" evidence="8">
    <location>
        <begin position="479"/>
        <end position="500"/>
    </location>
</feature>
<feature type="transmembrane region" description="Helical" evidence="8">
    <location>
        <begin position="6"/>
        <end position="25"/>
    </location>
</feature>
<feature type="domain" description="NADH:quinone oxidoreductase/Mrp antiporter transmembrane" evidence="9">
    <location>
        <begin position="134"/>
        <end position="438"/>
    </location>
</feature>
<keyword evidence="3" id="KW-1003">Cell membrane</keyword>
<evidence type="ECO:0000256" key="7">
    <source>
        <dbReference type="RuleBase" id="RU000320"/>
    </source>
</evidence>
<comment type="similarity">
    <text evidence="2">Belongs to the CPA3 antiporters (TC 2.A.63) subunit D family.</text>
</comment>
<evidence type="ECO:0000256" key="1">
    <source>
        <dbReference type="ARBA" id="ARBA00004651"/>
    </source>
</evidence>
<evidence type="ECO:0000256" key="4">
    <source>
        <dbReference type="ARBA" id="ARBA00022692"/>
    </source>
</evidence>
<evidence type="ECO:0000313" key="11">
    <source>
        <dbReference type="Proteomes" id="UP000199626"/>
    </source>
</evidence>
<evidence type="ECO:0000256" key="3">
    <source>
        <dbReference type="ARBA" id="ARBA00022475"/>
    </source>
</evidence>
<evidence type="ECO:0000256" key="8">
    <source>
        <dbReference type="SAM" id="Phobius"/>
    </source>
</evidence>
<dbReference type="EMBL" id="FMXN01000001">
    <property type="protein sequence ID" value="SDB03452.1"/>
    <property type="molecule type" value="Genomic_DNA"/>
</dbReference>
<dbReference type="PANTHER" id="PTHR42703">
    <property type="entry name" value="NADH DEHYDROGENASE"/>
    <property type="match status" value="1"/>
</dbReference>
<proteinExistence type="inferred from homology"/>
<feature type="transmembrane region" description="Helical" evidence="8">
    <location>
        <begin position="136"/>
        <end position="157"/>
    </location>
</feature>
<dbReference type="PANTHER" id="PTHR42703:SF1">
    <property type="entry name" value="NA(+)_H(+) ANTIPORTER SUBUNIT D1"/>
    <property type="match status" value="1"/>
</dbReference>
<dbReference type="NCBIfam" id="NF009309">
    <property type="entry name" value="PRK12666.1"/>
    <property type="match status" value="1"/>
</dbReference>
<dbReference type="InterPro" id="IPR001750">
    <property type="entry name" value="ND/Mrp_TM"/>
</dbReference>
<dbReference type="AlphaFoldDB" id="A0A1G6A4V3"/>
<dbReference type="InterPro" id="IPR050586">
    <property type="entry name" value="CPA3_Na-H_Antiporter_D"/>
</dbReference>
<sequence length="530" mass="56818">MSEFGHILTLPILIPLVVGALLILINERHHQLKFAINLVSTMGLLAVSLILLYLTDYPQDGLNAVVYLAANWEAPFGIVLVGDRLSAVMLVLTTVIATGALIFSYSRWAQVGVHFHTLFQLLLMGIHGALLTGDIFNLFVFFEVMLAASYGLLLHGYNVVRLRAGLQYITINLVASVFFLIGIALIYAGVGSLNMADIAAQASLLEAGNRTLFHTGAAVLAVAFLTKSAMWPLSFWLPNAYTAAAPPVTALLVVLTKIGVYVVLRLYLLFFGEHAGASAEFGAPLLLTGGLLTMAYGIIGLIASQESNRIASYSAIISSGTLLALIGMGNSAMLSSLLFYLISSTLAVAAFALLSELISRIYPTRNQVLAITFEAFEVDEKHDVSSGYVIPAAMAFLGLSGMACALIIAGLPPLSGFVAKFGILHQLLQTEHLNATAWLFMILIISAGLGSIITFVRFGIRSFWASHREAPPRLKLTEVAPIIVLLMICVGLVIFAGPMFDLLERTSGEATNATQYIERVLNQPSVGGSQ</sequence>
<dbReference type="GO" id="GO:0005886">
    <property type="term" value="C:plasma membrane"/>
    <property type="evidence" value="ECO:0007669"/>
    <property type="project" value="UniProtKB-SubCell"/>
</dbReference>
<feature type="transmembrane region" description="Helical" evidence="8">
    <location>
        <begin position="337"/>
        <end position="358"/>
    </location>
</feature>
<evidence type="ECO:0000256" key="6">
    <source>
        <dbReference type="ARBA" id="ARBA00023136"/>
    </source>
</evidence>
<evidence type="ECO:0000313" key="10">
    <source>
        <dbReference type="EMBL" id="SDB03452.1"/>
    </source>
</evidence>
<feature type="transmembrane region" description="Helical" evidence="8">
    <location>
        <begin position="249"/>
        <end position="270"/>
    </location>
</feature>
<feature type="transmembrane region" description="Helical" evidence="8">
    <location>
        <begin position="169"/>
        <end position="193"/>
    </location>
</feature>
<feature type="transmembrane region" description="Helical" evidence="8">
    <location>
        <begin position="111"/>
        <end position="130"/>
    </location>
</feature>
<keyword evidence="6 8" id="KW-0472">Membrane</keyword>
<organism evidence="10 11">
    <name type="scientific">Pseudidiomarina indica</name>
    <dbReference type="NCBI Taxonomy" id="1159017"/>
    <lineage>
        <taxon>Bacteria</taxon>
        <taxon>Pseudomonadati</taxon>
        <taxon>Pseudomonadota</taxon>
        <taxon>Gammaproteobacteria</taxon>
        <taxon>Alteromonadales</taxon>
        <taxon>Idiomarinaceae</taxon>
        <taxon>Pseudidiomarina</taxon>
    </lineage>
</organism>
<keyword evidence="11" id="KW-1185">Reference proteome</keyword>
<feature type="transmembrane region" description="Helical" evidence="8">
    <location>
        <begin position="213"/>
        <end position="237"/>
    </location>
</feature>
<gene>
    <name evidence="10" type="ORF">SAMN02927930_00136</name>
</gene>